<gene>
    <name evidence="1" type="ORF">MYCIT1_LOCUS26627</name>
</gene>
<evidence type="ECO:0008006" key="3">
    <source>
        <dbReference type="Google" id="ProtNLM"/>
    </source>
</evidence>
<dbReference type="SUPFAM" id="SSF52047">
    <property type="entry name" value="RNI-like"/>
    <property type="match status" value="1"/>
</dbReference>
<keyword evidence="2" id="KW-1185">Reference proteome</keyword>
<accession>A0AAD2HKH2</accession>
<organism evidence="1 2">
    <name type="scientific">Mycena citricolor</name>
    <dbReference type="NCBI Taxonomy" id="2018698"/>
    <lineage>
        <taxon>Eukaryota</taxon>
        <taxon>Fungi</taxon>
        <taxon>Dikarya</taxon>
        <taxon>Basidiomycota</taxon>
        <taxon>Agaricomycotina</taxon>
        <taxon>Agaricomycetes</taxon>
        <taxon>Agaricomycetidae</taxon>
        <taxon>Agaricales</taxon>
        <taxon>Marasmiineae</taxon>
        <taxon>Mycenaceae</taxon>
        <taxon>Mycena</taxon>
    </lineage>
</organism>
<dbReference type="InterPro" id="IPR036047">
    <property type="entry name" value="F-box-like_dom_sf"/>
</dbReference>
<comment type="caution">
    <text evidence="1">The sequence shown here is derived from an EMBL/GenBank/DDBJ whole genome shotgun (WGS) entry which is preliminary data.</text>
</comment>
<dbReference type="SUPFAM" id="SSF81383">
    <property type="entry name" value="F-box domain"/>
    <property type="match status" value="1"/>
</dbReference>
<protein>
    <recommendedName>
        <fullName evidence="3">F-box domain-containing protein</fullName>
    </recommendedName>
</protein>
<proteinExistence type="predicted"/>
<dbReference type="Gene3D" id="1.20.1280.50">
    <property type="match status" value="1"/>
</dbReference>
<dbReference type="EMBL" id="CAVNYO010000419">
    <property type="protein sequence ID" value="CAK5277618.1"/>
    <property type="molecule type" value="Genomic_DNA"/>
</dbReference>
<dbReference type="AlphaFoldDB" id="A0AAD2HKH2"/>
<evidence type="ECO:0000313" key="1">
    <source>
        <dbReference type="EMBL" id="CAK5277618.1"/>
    </source>
</evidence>
<name>A0AAD2HKH2_9AGAR</name>
<evidence type="ECO:0000313" key="2">
    <source>
        <dbReference type="Proteomes" id="UP001295794"/>
    </source>
</evidence>
<dbReference type="Proteomes" id="UP001295794">
    <property type="component" value="Unassembled WGS sequence"/>
</dbReference>
<reference evidence="1" key="1">
    <citation type="submission" date="2023-11" db="EMBL/GenBank/DDBJ databases">
        <authorList>
            <person name="De Vega J J."/>
            <person name="De Vega J J."/>
        </authorList>
    </citation>
    <scope>NUCLEOTIDE SEQUENCE</scope>
</reference>
<sequence length="447" mass="49782">MDMEPTDLVPDPQTQMGAFGRFPPELLIEIFGVCCTEQSSILSSNAVCISHVCALWRSLALSSPLLWTSFSLGPKKLSKQGFSAVAEEVITRLLRLHLERSQSCLLSFEADFSITSSSMHADAVALNLLSLLVCHSQRWERVKLAISPALEPVYSTLRGRLPHLTSLEFYPFGFTAYQSSEPDFLETAPKLERLVIGNYLPQDVPVPLHQLTELHLGAAVTWDLMYFLSRGCSPRLRTLVLNPYHPAKKPYQVAQVPVFPELRRLVLVMRGFSRNPIVEVLNLLTAPSLTTLEFVCRREFQIPTSAIAAFLERSSTRLAELHITFKAKILVPQLLRTLCTLPSVTQFVIVAWGLEAFQCVEGILLGLHQSAVSILPNLRMLEIQAAAQPTSLLDLVRSRMHPIDGCAALEQLVLHDVPFQADALEGQGLTIFRLPRLKPSESFRGIP</sequence>